<evidence type="ECO:0000313" key="4">
    <source>
        <dbReference type="EMBL" id="KWV15193.1"/>
    </source>
</evidence>
<protein>
    <submittedName>
        <fullName evidence="3">Expansin-YoaJ</fullName>
    </submittedName>
</protein>
<evidence type="ECO:0000256" key="2">
    <source>
        <dbReference type="SAM" id="SignalP"/>
    </source>
</evidence>
<name>A0A109HMP4_XANCT</name>
<dbReference type="CDD" id="cd22272">
    <property type="entry name" value="DPBB_EXLX1-like"/>
    <property type="match status" value="1"/>
</dbReference>
<sequence>MHRPGISRNLPLVAGLCLVVIAAPAAAAALNGICKGTATYTSSGYSGGAALLDPIPPKMMIAALNPKQMNYGGVSAALAGAFLQVRGPRGTATVYVTDLYPEGRNCGLDLSPNAFAAIGEVSAGHIPISWKVVAAPISGNVVYRIKEGSSQSWAAIQVRNHLYPVVKFEYKKNGEWVSLPKMPYNHFVGEKMGAQLLEIRLTDIRGQVVTDTLKALPSQGDKGVYFVEGHVQFAK</sequence>
<dbReference type="EMBL" id="LNTA01000069">
    <property type="protein sequence ID" value="KWV15148.1"/>
    <property type="molecule type" value="Genomic_DNA"/>
</dbReference>
<dbReference type="Gene3D" id="2.60.40.760">
    <property type="entry name" value="Expansin, cellulose-binding-like domain"/>
    <property type="match status" value="1"/>
</dbReference>
<dbReference type="SUPFAM" id="SSF50685">
    <property type="entry name" value="Barwin-like endoglucanases"/>
    <property type="match status" value="1"/>
</dbReference>
<evidence type="ECO:0000313" key="3">
    <source>
        <dbReference type="EMBL" id="KWV15148.1"/>
    </source>
</evidence>
<dbReference type="InterPro" id="IPR036749">
    <property type="entry name" value="Expansin_CBD_sf"/>
</dbReference>
<dbReference type="AlphaFoldDB" id="A0A109HMP4"/>
<dbReference type="EMBL" id="LNTA01000069">
    <property type="protein sequence ID" value="KWV15193.1"/>
    <property type="molecule type" value="Genomic_DNA"/>
</dbReference>
<dbReference type="NCBIfam" id="NF041144">
    <property type="entry name" value="expansin_EXLX1"/>
    <property type="match status" value="1"/>
</dbReference>
<dbReference type="Gene3D" id="2.40.40.10">
    <property type="entry name" value="RlpA-like domain"/>
    <property type="match status" value="1"/>
</dbReference>
<dbReference type="PANTHER" id="PTHR31836:SF21">
    <property type="entry name" value="EXPANSIN-LIKE PROTEIN 7"/>
    <property type="match status" value="1"/>
</dbReference>
<feature type="signal peptide" evidence="2">
    <location>
        <begin position="1"/>
        <end position="27"/>
    </location>
</feature>
<dbReference type="Proteomes" id="UP000055854">
    <property type="component" value="Unassembled WGS sequence"/>
</dbReference>
<keyword evidence="1 2" id="KW-0732">Signal</keyword>
<gene>
    <name evidence="3" type="ORF">ATB53_00530</name>
    <name evidence="4" type="ORF">ATB53_00830</name>
</gene>
<dbReference type="OrthoDB" id="5499927at2"/>
<organism evidence="3 5">
    <name type="scientific">Xanthomonas campestris pv. translucens</name>
    <dbReference type="NCBI Taxonomy" id="343"/>
    <lineage>
        <taxon>Bacteria</taxon>
        <taxon>Pseudomonadati</taxon>
        <taxon>Pseudomonadota</taxon>
        <taxon>Gammaproteobacteria</taxon>
        <taxon>Lysobacterales</taxon>
        <taxon>Lysobacteraceae</taxon>
        <taxon>Xanthomonas</taxon>
        <taxon>Xanthomonas translucens group</taxon>
    </lineage>
</organism>
<evidence type="ECO:0000313" key="5">
    <source>
        <dbReference type="Proteomes" id="UP000055854"/>
    </source>
</evidence>
<proteinExistence type="predicted"/>
<dbReference type="PANTHER" id="PTHR31836">
    <property type="match status" value="1"/>
</dbReference>
<dbReference type="InterPro" id="IPR036908">
    <property type="entry name" value="RlpA-like_sf"/>
</dbReference>
<evidence type="ECO:0000256" key="1">
    <source>
        <dbReference type="ARBA" id="ARBA00022729"/>
    </source>
</evidence>
<dbReference type="SUPFAM" id="SSF49590">
    <property type="entry name" value="PHL pollen allergen"/>
    <property type="match status" value="1"/>
</dbReference>
<dbReference type="InterPro" id="IPR049818">
    <property type="entry name" value="Expansin_EXLX1-like"/>
</dbReference>
<dbReference type="InterPro" id="IPR051477">
    <property type="entry name" value="Expansin_CellWall"/>
</dbReference>
<comment type="caution">
    <text evidence="3">The sequence shown here is derived from an EMBL/GenBank/DDBJ whole genome shotgun (WGS) entry which is preliminary data.</text>
</comment>
<feature type="chain" id="PRO_5007442211" evidence="2">
    <location>
        <begin position="28"/>
        <end position="235"/>
    </location>
</feature>
<reference evidence="3 5" key="1">
    <citation type="submission" date="2015-11" db="EMBL/GenBank/DDBJ databases">
        <title>Long Read and Single Molecule DNA Sequencing Simplifies Genome Assembly and TAL Effector Gene Analysis of Xanthomonas translucens.</title>
        <authorList>
            <person name="Peng Z."/>
            <person name="Hu Y."/>
            <person name="Xie J."/>
            <person name="Potnis N."/>
            <person name="Akhunova A."/>
            <person name="Jones J."/>
            <person name="Liu Z."/>
            <person name="White F."/>
            <person name="Liu S."/>
        </authorList>
    </citation>
    <scope>NUCLEOTIDE SEQUENCE [LARGE SCALE GENOMIC DNA]</scope>
    <source>
        <strain evidence="3 5">B1</strain>
    </source>
</reference>
<accession>A0A109HMP4</accession>